<dbReference type="SUPFAM" id="SSF53850">
    <property type="entry name" value="Periplasmic binding protein-like II"/>
    <property type="match status" value="1"/>
</dbReference>
<evidence type="ECO:0000256" key="6">
    <source>
        <dbReference type="ARBA" id="ARBA00022989"/>
    </source>
</evidence>
<dbReference type="AlphaFoldDB" id="A0A553PLR8"/>
<evidence type="ECO:0000256" key="9">
    <source>
        <dbReference type="ARBA" id="ARBA00023170"/>
    </source>
</evidence>
<keyword evidence="11" id="KW-1071">Ligand-gated ion channel</keyword>
<evidence type="ECO:0000256" key="8">
    <source>
        <dbReference type="ARBA" id="ARBA00023136"/>
    </source>
</evidence>
<dbReference type="InterPro" id="IPR019594">
    <property type="entry name" value="Glu/Gly-bd"/>
</dbReference>
<evidence type="ECO:0008006" key="18">
    <source>
        <dbReference type="Google" id="ProtNLM"/>
    </source>
</evidence>
<protein>
    <recommendedName>
        <fullName evidence="18">Ionotropic glutamate receptor L-glutamate and glycine-binding domain-containing protein</fullName>
    </recommendedName>
</protein>
<keyword evidence="17" id="KW-1185">Reference proteome</keyword>
<dbReference type="Gene3D" id="1.10.287.70">
    <property type="match status" value="1"/>
</dbReference>
<dbReference type="GO" id="GO:0015276">
    <property type="term" value="F:ligand-gated monoatomic ion channel activity"/>
    <property type="evidence" value="ECO:0007669"/>
    <property type="project" value="InterPro"/>
</dbReference>
<feature type="transmembrane region" description="Helical" evidence="13">
    <location>
        <begin position="374"/>
        <end position="399"/>
    </location>
</feature>
<dbReference type="InterPro" id="IPR001320">
    <property type="entry name" value="Iontro_rcpt_C"/>
</dbReference>
<evidence type="ECO:0000259" key="14">
    <source>
        <dbReference type="Pfam" id="PF00060"/>
    </source>
</evidence>
<evidence type="ECO:0000256" key="13">
    <source>
        <dbReference type="SAM" id="Phobius"/>
    </source>
</evidence>
<evidence type="ECO:0000256" key="7">
    <source>
        <dbReference type="ARBA" id="ARBA00023065"/>
    </source>
</evidence>
<dbReference type="GO" id="GO:0005886">
    <property type="term" value="C:plasma membrane"/>
    <property type="evidence" value="ECO:0007669"/>
    <property type="project" value="UniProtKB-SubCell"/>
</dbReference>
<evidence type="ECO:0000313" key="16">
    <source>
        <dbReference type="EMBL" id="TRY78616.1"/>
    </source>
</evidence>
<keyword evidence="12" id="KW-0407">Ion channel</keyword>
<evidence type="ECO:0000256" key="12">
    <source>
        <dbReference type="ARBA" id="ARBA00023303"/>
    </source>
</evidence>
<name>A0A553PLR8_TIGCA</name>
<feature type="non-terminal residue" evidence="16">
    <location>
        <position position="445"/>
    </location>
</feature>
<dbReference type="EMBL" id="VCGU01000003">
    <property type="protein sequence ID" value="TRY78616.1"/>
    <property type="molecule type" value="Genomic_DNA"/>
</dbReference>
<feature type="domain" description="Ionotropic glutamate receptor L-glutamate and glycine-binding" evidence="15">
    <location>
        <begin position="197"/>
        <end position="298"/>
    </location>
</feature>
<dbReference type="Gene3D" id="3.40.190.10">
    <property type="entry name" value="Periplasmic binding protein-like II"/>
    <property type="match status" value="1"/>
</dbReference>
<gene>
    <name evidence="16" type="ORF">TCAL_12146</name>
</gene>
<dbReference type="PANTHER" id="PTHR42643">
    <property type="entry name" value="IONOTROPIC RECEPTOR 20A-RELATED"/>
    <property type="match status" value="1"/>
</dbReference>
<feature type="domain" description="Ionotropic glutamate receptor C-terminal" evidence="14">
    <location>
        <begin position="317"/>
        <end position="414"/>
    </location>
</feature>
<comment type="caution">
    <text evidence="16">The sequence shown here is derived from an EMBL/GenBank/DDBJ whole genome shotgun (WGS) entry which is preliminary data.</text>
</comment>
<comment type="subcellular location">
    <subcellularLocation>
        <location evidence="1">Cell membrane</location>
        <topology evidence="1">Multi-pass membrane protein</topology>
    </subcellularLocation>
</comment>
<dbReference type="GO" id="GO:0050906">
    <property type="term" value="P:detection of stimulus involved in sensory perception"/>
    <property type="evidence" value="ECO:0007669"/>
    <property type="project" value="UniProtKB-ARBA"/>
</dbReference>
<reference evidence="16 17" key="1">
    <citation type="journal article" date="2018" name="Nat. Ecol. Evol.">
        <title>Genomic signatures of mitonuclear coevolution across populations of Tigriopus californicus.</title>
        <authorList>
            <person name="Barreto F.S."/>
            <person name="Watson E.T."/>
            <person name="Lima T.G."/>
            <person name="Willett C.S."/>
            <person name="Edmands S."/>
            <person name="Li W."/>
            <person name="Burton R.S."/>
        </authorList>
    </citation>
    <scope>NUCLEOTIDE SEQUENCE [LARGE SCALE GENOMIC DNA]</scope>
    <source>
        <strain evidence="16 17">San Diego</strain>
    </source>
</reference>
<dbReference type="InterPro" id="IPR052192">
    <property type="entry name" value="Insect_Ionotropic_Sensory_Rcpt"/>
</dbReference>
<keyword evidence="8 13" id="KW-0472">Membrane</keyword>
<dbReference type="PANTHER" id="PTHR42643:SF30">
    <property type="entry name" value="IONOTROPIC RECEPTOR 40A-RELATED"/>
    <property type="match status" value="1"/>
</dbReference>
<evidence type="ECO:0000313" key="17">
    <source>
        <dbReference type="Proteomes" id="UP000318571"/>
    </source>
</evidence>
<evidence type="ECO:0000256" key="4">
    <source>
        <dbReference type="ARBA" id="ARBA00022475"/>
    </source>
</evidence>
<dbReference type="Proteomes" id="UP000318571">
    <property type="component" value="Chromosome 11"/>
</dbReference>
<evidence type="ECO:0000256" key="2">
    <source>
        <dbReference type="ARBA" id="ARBA00008685"/>
    </source>
</evidence>
<keyword evidence="7" id="KW-0406">Ion transport</keyword>
<evidence type="ECO:0000256" key="5">
    <source>
        <dbReference type="ARBA" id="ARBA00022692"/>
    </source>
</evidence>
<evidence type="ECO:0000256" key="10">
    <source>
        <dbReference type="ARBA" id="ARBA00023180"/>
    </source>
</evidence>
<keyword evidence="4" id="KW-1003">Cell membrane</keyword>
<dbReference type="Pfam" id="PF10613">
    <property type="entry name" value="Lig_chan-Glu_bd"/>
    <property type="match status" value="1"/>
</dbReference>
<proteinExistence type="inferred from homology"/>
<organism evidence="16 17">
    <name type="scientific">Tigriopus californicus</name>
    <name type="common">Marine copepod</name>
    <dbReference type="NCBI Taxonomy" id="6832"/>
    <lineage>
        <taxon>Eukaryota</taxon>
        <taxon>Metazoa</taxon>
        <taxon>Ecdysozoa</taxon>
        <taxon>Arthropoda</taxon>
        <taxon>Crustacea</taxon>
        <taxon>Multicrustacea</taxon>
        <taxon>Hexanauplia</taxon>
        <taxon>Copepoda</taxon>
        <taxon>Harpacticoida</taxon>
        <taxon>Harpacticidae</taxon>
        <taxon>Tigriopus</taxon>
    </lineage>
</organism>
<keyword evidence="3" id="KW-0813">Transport</keyword>
<evidence type="ECO:0000256" key="3">
    <source>
        <dbReference type="ARBA" id="ARBA00022448"/>
    </source>
</evidence>
<feature type="transmembrane region" description="Helical" evidence="13">
    <location>
        <begin position="305"/>
        <end position="333"/>
    </location>
</feature>
<keyword evidence="10" id="KW-0325">Glycoprotein</keyword>
<evidence type="ECO:0000259" key="15">
    <source>
        <dbReference type="Pfam" id="PF10613"/>
    </source>
</evidence>
<sequence length="445" mass="50930">MLMVLLLVDVVLCNDMVQLTGLFVAGFKDYTVTDIVWIDSDLEELEDQRMEESILFYRRIKMDSHLNLVFQSLSTFQTIGNYSYDGDMTLYVIPKVTNDFLSRLKYLESVDLVNNVVLIFSNVATLDTMKDEMLQLQLLRLDTQLYVVINRTVVEWYQISRDFPLKTIEIAQLGRDEMFWSQSQLTWERRDNLEELTLRVGYATAKPFIFEENGNLTGIVYEIAETLFSALNISARYEEHESYGTHLDNGTWLGLIGAVNRGEVDMAVQDMSITHLRSKVVDFGIGMFESSARIFVMRPEKAISWTTFIFVFSPDFWTCLGIGLLLVAIGFHLSLKFAEQISHRNYIESLCSTLMAVGGLSVPEAPVKLSSRILFLSFCIFGALVYWSYNAILVSLLAIDKYNIPIKSLEDLLTNGRFRPMVLKDTAYSAYFTDSSHTQNKVAYE</sequence>
<accession>A0A553PLR8</accession>
<keyword evidence="6 13" id="KW-1133">Transmembrane helix</keyword>
<keyword evidence="9" id="KW-0675">Receptor</keyword>
<keyword evidence="5 13" id="KW-0812">Transmembrane</keyword>
<dbReference type="Pfam" id="PF00060">
    <property type="entry name" value="Lig_chan"/>
    <property type="match status" value="1"/>
</dbReference>
<evidence type="ECO:0000256" key="1">
    <source>
        <dbReference type="ARBA" id="ARBA00004651"/>
    </source>
</evidence>
<dbReference type="STRING" id="6832.A0A553PLR8"/>
<evidence type="ECO:0000256" key="11">
    <source>
        <dbReference type="ARBA" id="ARBA00023286"/>
    </source>
</evidence>
<comment type="similarity">
    <text evidence="2">Belongs to the glutamate-gated ion channel (TC 1.A.10.1) family.</text>
</comment>